<comment type="caution">
    <text evidence="5">The sequence shown here is derived from an EMBL/GenBank/DDBJ whole genome shotgun (WGS) entry which is preliminary data.</text>
</comment>
<protein>
    <recommendedName>
        <fullName evidence="4">HTH gntR-type domain-containing protein</fullName>
    </recommendedName>
</protein>
<feature type="domain" description="HTH gntR-type" evidence="4">
    <location>
        <begin position="18"/>
        <end position="85"/>
    </location>
</feature>
<dbReference type="InterPro" id="IPR000524">
    <property type="entry name" value="Tscrpt_reg_HTH_GntR"/>
</dbReference>
<dbReference type="SMART" id="SM00345">
    <property type="entry name" value="HTH_GNTR"/>
    <property type="match status" value="1"/>
</dbReference>
<organism evidence="5 6">
    <name type="scientific">Sphingopyxis lindanitolerans</name>
    <dbReference type="NCBI Taxonomy" id="2054227"/>
    <lineage>
        <taxon>Bacteria</taxon>
        <taxon>Pseudomonadati</taxon>
        <taxon>Pseudomonadota</taxon>
        <taxon>Alphaproteobacteria</taxon>
        <taxon>Sphingomonadales</taxon>
        <taxon>Sphingomonadaceae</taxon>
        <taxon>Sphingopyxis</taxon>
    </lineage>
</organism>
<dbReference type="AlphaFoldDB" id="A0A2S8B9I4"/>
<dbReference type="SUPFAM" id="SSF48008">
    <property type="entry name" value="GntR ligand-binding domain-like"/>
    <property type="match status" value="1"/>
</dbReference>
<evidence type="ECO:0000259" key="4">
    <source>
        <dbReference type="PROSITE" id="PS50949"/>
    </source>
</evidence>
<proteinExistence type="predicted"/>
<dbReference type="Proteomes" id="UP000238954">
    <property type="component" value="Chromosome"/>
</dbReference>
<dbReference type="InterPro" id="IPR036388">
    <property type="entry name" value="WH-like_DNA-bd_sf"/>
</dbReference>
<dbReference type="GO" id="GO:0003700">
    <property type="term" value="F:DNA-binding transcription factor activity"/>
    <property type="evidence" value="ECO:0007669"/>
    <property type="project" value="InterPro"/>
</dbReference>
<dbReference type="InterPro" id="IPR036390">
    <property type="entry name" value="WH_DNA-bd_sf"/>
</dbReference>
<evidence type="ECO:0000256" key="3">
    <source>
        <dbReference type="ARBA" id="ARBA00023163"/>
    </source>
</evidence>
<dbReference type="SUPFAM" id="SSF46785">
    <property type="entry name" value="Winged helix' DNA-binding domain"/>
    <property type="match status" value="1"/>
</dbReference>
<dbReference type="Gene3D" id="1.10.10.10">
    <property type="entry name" value="Winged helix-like DNA-binding domain superfamily/Winged helix DNA-binding domain"/>
    <property type="match status" value="1"/>
</dbReference>
<keyword evidence="2" id="KW-0238">DNA-binding</keyword>
<dbReference type="Pfam" id="PF07729">
    <property type="entry name" value="FCD"/>
    <property type="match status" value="1"/>
</dbReference>
<evidence type="ECO:0000313" key="5">
    <source>
        <dbReference type="EMBL" id="PQM29084.1"/>
    </source>
</evidence>
<gene>
    <name evidence="5" type="ORF">CVO77_11905</name>
</gene>
<sequence length="246" mass="27276">MELLMRKEDVEDLTGDKADLGEQAYRLLYREVIRCRILPGQDITEAQLCDTYGLSRSPARRALALLAHDGLITPVPRLGFHVSDISLVTIRQTFEMRASLEGLAARASIGRIDVGLLRDLNTRYVEGANAGLPGMMEIHDDIHNRIYAASKNPIMEKVLHQLLDQSNRIAYFVSKVGGRGNAGSDVVVDEHEQLFQALESGDPEVAASNFQSHVRHSEQRVVDALLSSRYFSDLPIRIDEKGAAAL</sequence>
<dbReference type="Gene3D" id="1.20.120.530">
    <property type="entry name" value="GntR ligand-binding domain-like"/>
    <property type="match status" value="1"/>
</dbReference>
<dbReference type="GO" id="GO:0003677">
    <property type="term" value="F:DNA binding"/>
    <property type="evidence" value="ECO:0007669"/>
    <property type="project" value="UniProtKB-KW"/>
</dbReference>
<reference evidence="6" key="1">
    <citation type="submission" date="2017-11" db="EMBL/GenBank/DDBJ databases">
        <title>The complete genome sequence of Sphingopyxis pomeranensis sp. nov. strain WS5A3p.</title>
        <authorList>
            <person name="Kaminski M.A."/>
        </authorList>
    </citation>
    <scope>NUCLEOTIDE SEQUENCE [LARGE SCALE GENOMIC DNA]</scope>
    <source>
        <strain evidence="6">WS5A3p</strain>
    </source>
</reference>
<evidence type="ECO:0000313" key="6">
    <source>
        <dbReference type="Proteomes" id="UP000238954"/>
    </source>
</evidence>
<dbReference type="InterPro" id="IPR011711">
    <property type="entry name" value="GntR_C"/>
</dbReference>
<dbReference type="PANTHER" id="PTHR43537:SF45">
    <property type="entry name" value="GNTR FAMILY REGULATORY PROTEIN"/>
    <property type="match status" value="1"/>
</dbReference>
<dbReference type="PANTHER" id="PTHR43537">
    <property type="entry name" value="TRANSCRIPTIONAL REGULATOR, GNTR FAMILY"/>
    <property type="match status" value="1"/>
</dbReference>
<accession>A0A2S8B9I4</accession>
<dbReference type="Pfam" id="PF00392">
    <property type="entry name" value="GntR"/>
    <property type="match status" value="1"/>
</dbReference>
<dbReference type="EMBL" id="PHFW01000002">
    <property type="protein sequence ID" value="PQM29084.1"/>
    <property type="molecule type" value="Genomic_DNA"/>
</dbReference>
<evidence type="ECO:0000256" key="2">
    <source>
        <dbReference type="ARBA" id="ARBA00023125"/>
    </source>
</evidence>
<keyword evidence="1" id="KW-0805">Transcription regulation</keyword>
<evidence type="ECO:0000256" key="1">
    <source>
        <dbReference type="ARBA" id="ARBA00023015"/>
    </source>
</evidence>
<name>A0A2S8B9I4_9SPHN</name>
<dbReference type="SMART" id="SM00895">
    <property type="entry name" value="FCD"/>
    <property type="match status" value="1"/>
</dbReference>
<dbReference type="PROSITE" id="PS50949">
    <property type="entry name" value="HTH_GNTR"/>
    <property type="match status" value="1"/>
</dbReference>
<keyword evidence="6" id="KW-1185">Reference proteome</keyword>
<keyword evidence="3" id="KW-0804">Transcription</keyword>
<dbReference type="InterPro" id="IPR008920">
    <property type="entry name" value="TF_FadR/GntR_C"/>
</dbReference>